<feature type="transmembrane region" description="Helical" evidence="13">
    <location>
        <begin position="176"/>
        <end position="198"/>
    </location>
</feature>
<dbReference type="PRINTS" id="PR00526">
    <property type="entry name" value="FMETLEUPHER"/>
</dbReference>
<feature type="domain" description="G-protein coupled receptors family 1 profile" evidence="14">
    <location>
        <begin position="23"/>
        <end position="271"/>
    </location>
</feature>
<evidence type="ECO:0000256" key="8">
    <source>
        <dbReference type="ARBA" id="ARBA00023170"/>
    </source>
</evidence>
<evidence type="ECO:0000256" key="3">
    <source>
        <dbReference type="ARBA" id="ARBA00022692"/>
    </source>
</evidence>
<feature type="transmembrane region" description="Helical" evidence="13">
    <location>
        <begin position="42"/>
        <end position="63"/>
    </location>
</feature>
<dbReference type="Pfam" id="PF00001">
    <property type="entry name" value="7tm_1"/>
    <property type="match status" value="1"/>
</dbReference>
<feature type="transmembrane region" description="Helical" evidence="13">
    <location>
        <begin position="121"/>
        <end position="142"/>
    </location>
</feature>
<dbReference type="GO" id="GO:0006954">
    <property type="term" value="P:inflammatory response"/>
    <property type="evidence" value="ECO:0007669"/>
    <property type="project" value="TreeGrafter"/>
</dbReference>
<keyword evidence="4 13" id="KW-1133">Transmembrane helix</keyword>
<evidence type="ECO:0000259" key="14">
    <source>
        <dbReference type="PROSITE" id="PS50262"/>
    </source>
</evidence>
<dbReference type="GO" id="GO:0004875">
    <property type="term" value="F:complement receptor activity"/>
    <property type="evidence" value="ECO:0007669"/>
    <property type="project" value="TreeGrafter"/>
</dbReference>
<evidence type="ECO:0000256" key="7">
    <source>
        <dbReference type="ARBA" id="ARBA00023157"/>
    </source>
</evidence>
<name>A0AAV2ZTA0_PYXAD</name>
<dbReference type="InterPro" id="IPR000276">
    <property type="entry name" value="GPCR_Rhodpsn"/>
</dbReference>
<feature type="transmembrane region" description="Helical" evidence="13">
    <location>
        <begin position="6"/>
        <end position="30"/>
    </location>
</feature>
<comment type="similarity">
    <text evidence="11">Belongs to the chemokine-like receptor (CMKLR) family.</text>
</comment>
<evidence type="ECO:0000256" key="4">
    <source>
        <dbReference type="ARBA" id="ARBA00022989"/>
    </source>
</evidence>
<dbReference type="GO" id="GO:0007204">
    <property type="term" value="P:positive regulation of cytosolic calcium ion concentration"/>
    <property type="evidence" value="ECO:0007669"/>
    <property type="project" value="TreeGrafter"/>
</dbReference>
<dbReference type="Gene3D" id="1.20.1070.10">
    <property type="entry name" value="Rhodopsin 7-helix transmembrane proteins"/>
    <property type="match status" value="1"/>
</dbReference>
<keyword evidence="6 13" id="KW-0472">Membrane</keyword>
<keyword evidence="9" id="KW-0325">Glycoprotein</keyword>
<keyword evidence="3 12" id="KW-0812">Transmembrane</keyword>
<comment type="similarity">
    <text evidence="12">Belongs to the G-protein coupled receptor 1 family.</text>
</comment>
<evidence type="ECO:0000256" key="1">
    <source>
        <dbReference type="ARBA" id="ARBA00004651"/>
    </source>
</evidence>
<organism evidence="15 16">
    <name type="scientific">Pyxicephalus adspersus</name>
    <name type="common">African bullfrog</name>
    <dbReference type="NCBI Taxonomy" id="30357"/>
    <lineage>
        <taxon>Eukaryota</taxon>
        <taxon>Metazoa</taxon>
        <taxon>Chordata</taxon>
        <taxon>Craniata</taxon>
        <taxon>Vertebrata</taxon>
        <taxon>Euteleostomi</taxon>
        <taxon>Amphibia</taxon>
        <taxon>Batrachia</taxon>
        <taxon>Anura</taxon>
        <taxon>Neobatrachia</taxon>
        <taxon>Ranoidea</taxon>
        <taxon>Pyxicephalidae</taxon>
        <taxon>Pyxicephalinae</taxon>
        <taxon>Pyxicephalus</taxon>
    </lineage>
</organism>
<dbReference type="GO" id="GO:0005886">
    <property type="term" value="C:plasma membrane"/>
    <property type="evidence" value="ECO:0007669"/>
    <property type="project" value="UniProtKB-SubCell"/>
</dbReference>
<evidence type="ECO:0000256" key="5">
    <source>
        <dbReference type="ARBA" id="ARBA00023040"/>
    </source>
</evidence>
<dbReference type="SUPFAM" id="SSF81321">
    <property type="entry name" value="Family A G protein-coupled receptor-like"/>
    <property type="match status" value="1"/>
</dbReference>
<dbReference type="PANTHER" id="PTHR24225">
    <property type="entry name" value="CHEMOTACTIC RECEPTOR"/>
    <property type="match status" value="1"/>
</dbReference>
<feature type="transmembrane region" description="Helical" evidence="13">
    <location>
        <begin position="210"/>
        <end position="233"/>
    </location>
</feature>
<dbReference type="PROSITE" id="PS50262">
    <property type="entry name" value="G_PROTEIN_RECEP_F1_2"/>
    <property type="match status" value="1"/>
</dbReference>
<keyword evidence="2" id="KW-1003">Cell membrane</keyword>
<evidence type="ECO:0000256" key="9">
    <source>
        <dbReference type="ARBA" id="ARBA00023180"/>
    </source>
</evidence>
<feature type="transmembrane region" description="Helical" evidence="13">
    <location>
        <begin position="83"/>
        <end position="101"/>
    </location>
</feature>
<dbReference type="InterPro" id="IPR017452">
    <property type="entry name" value="GPCR_Rhodpsn_7TM"/>
</dbReference>
<dbReference type="GO" id="GO:0007200">
    <property type="term" value="P:phospholipase C-activating G protein-coupled receptor signaling pathway"/>
    <property type="evidence" value="ECO:0007669"/>
    <property type="project" value="TreeGrafter"/>
</dbReference>
<keyword evidence="8 12" id="KW-0675">Receptor</keyword>
<keyword evidence="10 12" id="KW-0807">Transducer</keyword>
<accession>A0AAV2ZTA0</accession>
<dbReference type="EMBL" id="DYDO01000011">
    <property type="protein sequence ID" value="DBA15830.1"/>
    <property type="molecule type" value="Genomic_DNA"/>
</dbReference>
<evidence type="ECO:0000313" key="15">
    <source>
        <dbReference type="EMBL" id="DBA15830.1"/>
    </source>
</evidence>
<dbReference type="AlphaFoldDB" id="A0AAV2ZTA0"/>
<dbReference type="InterPro" id="IPR000826">
    <property type="entry name" value="Formyl_rcpt-rel"/>
</dbReference>
<dbReference type="PANTHER" id="PTHR24225:SF0">
    <property type="entry name" value="N-FORMYL PEPTIDE RECEPTOR 2"/>
    <property type="match status" value="1"/>
</dbReference>
<comment type="caution">
    <text evidence="15">The sequence shown here is derived from an EMBL/GenBank/DDBJ whole genome shotgun (WGS) entry which is preliminary data.</text>
</comment>
<comment type="subcellular location">
    <subcellularLocation>
        <location evidence="1">Cell membrane</location>
        <topology evidence="1">Multi-pass membrane protein</topology>
    </subcellularLocation>
</comment>
<evidence type="ECO:0000256" key="10">
    <source>
        <dbReference type="ARBA" id="ARBA00023224"/>
    </source>
</evidence>
<evidence type="ECO:0000256" key="11">
    <source>
        <dbReference type="ARBA" id="ARBA00025736"/>
    </source>
</evidence>
<dbReference type="CDD" id="cd14974">
    <property type="entry name" value="7tmA_Anaphylatoxin_R-like"/>
    <property type="match status" value="1"/>
</dbReference>
<sequence>MRFSLRIIYIIGHSLAFILGTIGNGLVIYFTVFKMKRTVNIVWFLNLAIADFIFMFVLIIRIVTVGLNFHWIFGGFMCRMNSAIFFINLYASIFLITAISIDRCISVIYPVWCQNHRTPRLASIVALAIWILAITFSIPYFIFLDTKVIGKKIVCTFNIEDKDIMSTEKSLAISRFIFSFVIPLIVIITCYAIILRRIRKKRMTTSSKPFKIAIAVIVAFFVCWFPLHFFFFLEMAMEYGGKHHLKYVVLVAIPLSKNLAIINSCINPIFYVFVGRDFKEKFWRSLHSIFESAFMEEPLQTNSKNKSKSTAESELL</sequence>
<reference evidence="15" key="1">
    <citation type="thesis" date="2020" institute="ProQuest LLC" country="789 East Eisenhower Parkway, Ann Arbor, MI, USA">
        <title>Comparative Genomics and Chromosome Evolution.</title>
        <authorList>
            <person name="Mudd A.B."/>
        </authorList>
    </citation>
    <scope>NUCLEOTIDE SEQUENCE</scope>
    <source>
        <strain evidence="15">1538</strain>
        <tissue evidence="15">Blood</tissue>
    </source>
</reference>
<keyword evidence="16" id="KW-1185">Reference proteome</keyword>
<gene>
    <name evidence="15" type="ORF">GDO54_003289</name>
</gene>
<feature type="transmembrane region" description="Helical" evidence="13">
    <location>
        <begin position="245"/>
        <end position="274"/>
    </location>
</feature>
<dbReference type="GO" id="GO:0004930">
    <property type="term" value="F:G protein-coupled receptor activity"/>
    <property type="evidence" value="ECO:0007669"/>
    <property type="project" value="UniProtKB-KW"/>
</dbReference>
<proteinExistence type="inferred from homology"/>
<dbReference type="Proteomes" id="UP001181693">
    <property type="component" value="Unassembled WGS sequence"/>
</dbReference>
<evidence type="ECO:0000256" key="13">
    <source>
        <dbReference type="SAM" id="Phobius"/>
    </source>
</evidence>
<protein>
    <recommendedName>
        <fullName evidence="14">G-protein coupled receptors family 1 profile domain-containing protein</fullName>
    </recommendedName>
</protein>
<evidence type="ECO:0000256" key="6">
    <source>
        <dbReference type="ARBA" id="ARBA00023136"/>
    </source>
</evidence>
<evidence type="ECO:0000313" key="16">
    <source>
        <dbReference type="Proteomes" id="UP001181693"/>
    </source>
</evidence>
<evidence type="ECO:0000256" key="12">
    <source>
        <dbReference type="RuleBase" id="RU000688"/>
    </source>
</evidence>
<keyword evidence="5 12" id="KW-0297">G-protein coupled receptor</keyword>
<dbReference type="PRINTS" id="PR00237">
    <property type="entry name" value="GPCRRHODOPSN"/>
</dbReference>
<evidence type="ECO:0000256" key="2">
    <source>
        <dbReference type="ARBA" id="ARBA00022475"/>
    </source>
</evidence>
<dbReference type="PROSITE" id="PS00237">
    <property type="entry name" value="G_PROTEIN_RECEP_F1_1"/>
    <property type="match status" value="1"/>
</dbReference>
<dbReference type="FunFam" id="1.20.1070.10:FF:000034">
    <property type="entry name" value="G-protein coupled receptor 1"/>
    <property type="match status" value="1"/>
</dbReference>
<keyword evidence="7" id="KW-1015">Disulfide bond</keyword>